<evidence type="ECO:0000256" key="5">
    <source>
        <dbReference type="ARBA" id="ARBA00022989"/>
    </source>
</evidence>
<evidence type="ECO:0000256" key="8">
    <source>
        <dbReference type="SAM" id="Phobius"/>
    </source>
</evidence>
<reference evidence="11 12" key="1">
    <citation type="submission" date="2016-07" db="EMBL/GenBank/DDBJ databases">
        <title>Pervasive Adenine N6-methylation of Active Genes in Fungi.</title>
        <authorList>
            <consortium name="DOE Joint Genome Institute"/>
            <person name="Mondo S.J."/>
            <person name="Dannebaum R.O."/>
            <person name="Kuo R.C."/>
            <person name="Labutti K."/>
            <person name="Haridas S."/>
            <person name="Kuo A."/>
            <person name="Salamov A."/>
            <person name="Ahrendt S.R."/>
            <person name="Lipzen A."/>
            <person name="Sullivan W."/>
            <person name="Andreopoulos W.B."/>
            <person name="Clum A."/>
            <person name="Lindquist E."/>
            <person name="Daum C."/>
            <person name="Ramamoorthy G.K."/>
            <person name="Gryganskyi A."/>
            <person name="Culley D."/>
            <person name="Magnuson J.K."/>
            <person name="James T.Y."/>
            <person name="O'Malley M.A."/>
            <person name="Stajich J.E."/>
            <person name="Spatafora J.W."/>
            <person name="Visel A."/>
            <person name="Grigoriev I.V."/>
        </authorList>
    </citation>
    <scope>NUCLEOTIDE SEQUENCE [LARGE SCALE GENOMIC DNA]</scope>
    <source>
        <strain evidence="11 12">ATCC 12442</strain>
    </source>
</reference>
<evidence type="ECO:0000256" key="2">
    <source>
        <dbReference type="ARBA" id="ARBA00009033"/>
    </source>
</evidence>
<feature type="transmembrane region" description="Helical" evidence="8">
    <location>
        <begin position="443"/>
        <end position="462"/>
    </location>
</feature>
<dbReference type="Proteomes" id="UP000193922">
    <property type="component" value="Unassembled WGS sequence"/>
</dbReference>
<gene>
    <name evidence="11" type="ORF">DL89DRAFT_265757</name>
</gene>
<protein>
    <submittedName>
        <fullName evidence="11">Uncharacterized protein</fullName>
    </submittedName>
</protein>
<feature type="transmembrane region" description="Helical" evidence="8">
    <location>
        <begin position="221"/>
        <end position="239"/>
    </location>
</feature>
<keyword evidence="12" id="KW-1185">Reference proteome</keyword>
<feature type="region of interest" description="Disordered" evidence="7">
    <location>
        <begin position="1"/>
        <end position="62"/>
    </location>
</feature>
<feature type="transmembrane region" description="Helical" evidence="8">
    <location>
        <begin position="84"/>
        <end position="104"/>
    </location>
</feature>
<feature type="transmembrane region" description="Helical" evidence="8">
    <location>
        <begin position="546"/>
        <end position="568"/>
    </location>
</feature>
<feature type="compositionally biased region" description="Polar residues" evidence="7">
    <location>
        <begin position="1"/>
        <end position="14"/>
    </location>
</feature>
<evidence type="ECO:0000256" key="4">
    <source>
        <dbReference type="ARBA" id="ARBA00022692"/>
    </source>
</evidence>
<dbReference type="AlphaFoldDB" id="A0A1Y1WF54"/>
<dbReference type="RefSeq" id="XP_040745536.1">
    <property type="nucleotide sequence ID" value="XM_040886809.1"/>
</dbReference>
<dbReference type="GO" id="GO:0005337">
    <property type="term" value="F:nucleoside transmembrane transporter activity"/>
    <property type="evidence" value="ECO:0007669"/>
    <property type="project" value="InterPro"/>
</dbReference>
<dbReference type="PANTHER" id="PTHR10590:SF4">
    <property type="entry name" value="SOLUTE CARRIER FAMILY 28 MEMBER 3"/>
    <property type="match status" value="1"/>
</dbReference>
<feature type="domain" description="Concentrative nucleoside transporter C-terminal" evidence="10">
    <location>
        <begin position="352"/>
        <end position="565"/>
    </location>
</feature>
<evidence type="ECO:0000256" key="6">
    <source>
        <dbReference type="ARBA" id="ARBA00023136"/>
    </source>
</evidence>
<feature type="transmembrane region" description="Helical" evidence="8">
    <location>
        <begin position="192"/>
        <end position="209"/>
    </location>
</feature>
<accession>A0A1Y1WF54</accession>
<feature type="transmembrane region" description="Helical" evidence="8">
    <location>
        <begin position="409"/>
        <end position="431"/>
    </location>
</feature>
<evidence type="ECO:0000256" key="7">
    <source>
        <dbReference type="SAM" id="MobiDB-lite"/>
    </source>
</evidence>
<keyword evidence="5 8" id="KW-1133">Transmembrane helix</keyword>
<dbReference type="Pfam" id="PF01773">
    <property type="entry name" value="Nucleos_tra2_N"/>
    <property type="match status" value="1"/>
</dbReference>
<feature type="domain" description="Concentrative nucleoside transporter N-terminal" evidence="9">
    <location>
        <begin position="196"/>
        <end position="268"/>
    </location>
</feature>
<feature type="compositionally biased region" description="Basic and acidic residues" evidence="7">
    <location>
        <begin position="52"/>
        <end position="62"/>
    </location>
</feature>
<dbReference type="GeneID" id="63803457"/>
<name>A0A1Y1WF54_9FUNG</name>
<evidence type="ECO:0000256" key="1">
    <source>
        <dbReference type="ARBA" id="ARBA00004651"/>
    </source>
</evidence>
<keyword evidence="4 8" id="KW-0812">Transmembrane</keyword>
<feature type="transmembrane region" description="Helical" evidence="8">
    <location>
        <begin position="116"/>
        <end position="138"/>
    </location>
</feature>
<sequence length="569" mass="62142">MQPNDQSPHSNSAVLSGPGDFKTTADLAPSGHMGGPQAPYSVDSEPSGNEKQQIHDEGERRVERPKSKFDIFGGIKYVWHTHKFLCCLAIWLLITAYFIASVALKKKTQLSDLLPFILLYAFISFKMLFAFVDTALVTKPMSKIYDSAVTQRVSRIPVKFLYMFGGAVLLALILGVSLGLPNSENGNRGSRMQSLLGIAVITALLVLTSRNPREIQWRTVIVGYLMQFCLGCIVVKTNWGNDLFNWIATRAADLLHFSHYGTEFLLGGKIANIEGVFAISVFPAIVFFASFVQMIYYLGGMQWLLKRLGWFFQKSLDTSGAESIVAAASPFIGQSENVLLGYIALGVDPRNIITACIMSIPCSLALSKIRYPETEESLTRGKMVDPPKRTDEANILHALGNGAAVGINLSLLIAANLIAIISLVNLVNFFLTWFGQFITIHELTLQLILSYLLYPYAWLLGVPKVDILKVSQLLGLKFITNEFVAYMNLNAKDPLTGKSIADTLTTRGHIIAEFSLCGFGNLGSIAQQIGALGSLAPSRKADFSRLALSACITGSIATTLTAAIVSMVM</sequence>
<dbReference type="InterPro" id="IPR008276">
    <property type="entry name" value="C_nuclsd_transpt"/>
</dbReference>
<evidence type="ECO:0000256" key="3">
    <source>
        <dbReference type="ARBA" id="ARBA00022475"/>
    </source>
</evidence>
<dbReference type="InterPro" id="IPR011657">
    <property type="entry name" value="CNT_C_dom"/>
</dbReference>
<dbReference type="PANTHER" id="PTHR10590">
    <property type="entry name" value="SODIUM/NUCLEOSIDE COTRANSPORTER"/>
    <property type="match status" value="1"/>
</dbReference>
<comment type="caution">
    <text evidence="11">The sequence shown here is derived from an EMBL/GenBank/DDBJ whole genome shotgun (WGS) entry which is preliminary data.</text>
</comment>
<keyword evidence="6 8" id="KW-0472">Membrane</keyword>
<keyword evidence="3" id="KW-1003">Cell membrane</keyword>
<dbReference type="Pfam" id="PF07662">
    <property type="entry name" value="Nucleos_tra2_C"/>
    <property type="match status" value="1"/>
</dbReference>
<proteinExistence type="inferred from homology"/>
<dbReference type="InterPro" id="IPR002668">
    <property type="entry name" value="CNT_N_dom"/>
</dbReference>
<evidence type="ECO:0000313" key="11">
    <source>
        <dbReference type="EMBL" id="ORX72112.1"/>
    </source>
</evidence>
<evidence type="ECO:0000259" key="9">
    <source>
        <dbReference type="Pfam" id="PF01773"/>
    </source>
</evidence>
<feature type="transmembrane region" description="Helical" evidence="8">
    <location>
        <begin position="275"/>
        <end position="298"/>
    </location>
</feature>
<comment type="similarity">
    <text evidence="2">Belongs to the concentrative nucleoside transporter (CNT) (TC 2.A.41) family.</text>
</comment>
<comment type="subcellular location">
    <subcellularLocation>
        <location evidence="1">Cell membrane</location>
        <topology evidence="1">Multi-pass membrane protein</topology>
    </subcellularLocation>
</comment>
<evidence type="ECO:0000313" key="12">
    <source>
        <dbReference type="Proteomes" id="UP000193922"/>
    </source>
</evidence>
<dbReference type="GO" id="GO:0015293">
    <property type="term" value="F:symporter activity"/>
    <property type="evidence" value="ECO:0007669"/>
    <property type="project" value="TreeGrafter"/>
</dbReference>
<organism evidence="11 12">
    <name type="scientific">Linderina pennispora</name>
    <dbReference type="NCBI Taxonomy" id="61395"/>
    <lineage>
        <taxon>Eukaryota</taxon>
        <taxon>Fungi</taxon>
        <taxon>Fungi incertae sedis</taxon>
        <taxon>Zoopagomycota</taxon>
        <taxon>Kickxellomycotina</taxon>
        <taxon>Kickxellomycetes</taxon>
        <taxon>Kickxellales</taxon>
        <taxon>Kickxellaceae</taxon>
        <taxon>Linderina</taxon>
    </lineage>
</organism>
<dbReference type="STRING" id="61395.A0A1Y1WF54"/>
<dbReference type="OrthoDB" id="6075923at2759"/>
<dbReference type="GO" id="GO:0005886">
    <property type="term" value="C:plasma membrane"/>
    <property type="evidence" value="ECO:0007669"/>
    <property type="project" value="UniProtKB-SubCell"/>
</dbReference>
<feature type="transmembrane region" description="Helical" evidence="8">
    <location>
        <begin position="159"/>
        <end position="180"/>
    </location>
</feature>
<dbReference type="EMBL" id="MCFD01000003">
    <property type="protein sequence ID" value="ORX72112.1"/>
    <property type="molecule type" value="Genomic_DNA"/>
</dbReference>
<evidence type="ECO:0000259" key="10">
    <source>
        <dbReference type="Pfam" id="PF07662"/>
    </source>
</evidence>